<gene>
    <name evidence="1" type="ORF">CZ814_03740</name>
</gene>
<protein>
    <submittedName>
        <fullName evidence="1">Uncharacterized protein</fullName>
    </submittedName>
</protein>
<evidence type="ECO:0000313" key="1">
    <source>
        <dbReference type="EMBL" id="SKA56371.1"/>
    </source>
</evidence>
<reference evidence="1 2" key="1">
    <citation type="submission" date="2017-02" db="EMBL/GenBank/DDBJ databases">
        <authorList>
            <person name="Peterson S.W."/>
        </authorList>
    </citation>
    <scope>NUCLEOTIDE SEQUENCE [LARGE SCALE GENOMIC DNA]</scope>
    <source>
        <strain evidence="1 2">CECT 9189</strain>
    </source>
</reference>
<organism evidence="1 2">
    <name type="scientific">Photobacterium toruni</name>
    <dbReference type="NCBI Taxonomy" id="1935446"/>
    <lineage>
        <taxon>Bacteria</taxon>
        <taxon>Pseudomonadati</taxon>
        <taxon>Pseudomonadota</taxon>
        <taxon>Gammaproteobacteria</taxon>
        <taxon>Vibrionales</taxon>
        <taxon>Vibrionaceae</taxon>
        <taxon>Photobacterium</taxon>
    </lineage>
</organism>
<dbReference type="RefSeq" id="WP_159447891.1">
    <property type="nucleotide sequence ID" value="NZ_AP024858.1"/>
</dbReference>
<accession>A0A1T4UVD3</accession>
<dbReference type="AlphaFoldDB" id="A0A1T4UVD3"/>
<sequence>MERKCKLLRYYGELKHIERQQPEAIITIKEVIARLHEIKVDLEEKQKEIS</sequence>
<dbReference type="Proteomes" id="UP000191116">
    <property type="component" value="Unassembled WGS sequence"/>
</dbReference>
<evidence type="ECO:0000313" key="2">
    <source>
        <dbReference type="Proteomes" id="UP000191116"/>
    </source>
</evidence>
<name>A0A1T4UVD3_9GAMM</name>
<proteinExistence type="predicted"/>
<dbReference type="EMBL" id="FUWP01000034">
    <property type="protein sequence ID" value="SKA56371.1"/>
    <property type="molecule type" value="Genomic_DNA"/>
</dbReference>